<sequence>MSRADLEADARHHALLQLLDLVAPAAERAKDALTRYPPADRPYGLTMAQVMDEERERLVRLVRQAHHQMMQRKGP</sequence>
<comment type="caution">
    <text evidence="1">The sequence shown here is derived from an EMBL/GenBank/DDBJ whole genome shotgun (WGS) entry which is preliminary data.</text>
</comment>
<dbReference type="RefSeq" id="WP_216838414.1">
    <property type="nucleotide sequence ID" value="NZ_JAFNJS010000006.1"/>
</dbReference>
<organism evidence="1 2">
    <name type="scientific">Falsiroseomonas tokyonensis</name>
    <dbReference type="NCBI Taxonomy" id="430521"/>
    <lineage>
        <taxon>Bacteria</taxon>
        <taxon>Pseudomonadati</taxon>
        <taxon>Pseudomonadota</taxon>
        <taxon>Alphaproteobacteria</taxon>
        <taxon>Acetobacterales</taxon>
        <taxon>Roseomonadaceae</taxon>
        <taxon>Falsiroseomonas</taxon>
    </lineage>
</organism>
<evidence type="ECO:0000313" key="2">
    <source>
        <dbReference type="Proteomes" id="UP001595420"/>
    </source>
</evidence>
<accession>A0ABV7C197</accession>
<proteinExistence type="predicted"/>
<dbReference type="EMBL" id="JBHRSB010000006">
    <property type="protein sequence ID" value="MFC3002324.1"/>
    <property type="molecule type" value="Genomic_DNA"/>
</dbReference>
<evidence type="ECO:0000313" key="1">
    <source>
        <dbReference type="EMBL" id="MFC3002324.1"/>
    </source>
</evidence>
<keyword evidence="2" id="KW-1185">Reference proteome</keyword>
<reference evidence="2" key="1">
    <citation type="journal article" date="2019" name="Int. J. Syst. Evol. Microbiol.">
        <title>The Global Catalogue of Microorganisms (GCM) 10K type strain sequencing project: providing services to taxonomists for standard genome sequencing and annotation.</title>
        <authorList>
            <consortium name="The Broad Institute Genomics Platform"/>
            <consortium name="The Broad Institute Genome Sequencing Center for Infectious Disease"/>
            <person name="Wu L."/>
            <person name="Ma J."/>
        </authorList>
    </citation>
    <scope>NUCLEOTIDE SEQUENCE [LARGE SCALE GENOMIC DNA]</scope>
    <source>
        <strain evidence="2">CGMCC 1.16855</strain>
    </source>
</reference>
<dbReference type="Proteomes" id="UP001595420">
    <property type="component" value="Unassembled WGS sequence"/>
</dbReference>
<name>A0ABV7C197_9PROT</name>
<gene>
    <name evidence="1" type="ORF">ACFOD3_20665</name>
</gene>
<protein>
    <submittedName>
        <fullName evidence="1">Uncharacterized protein</fullName>
    </submittedName>
</protein>